<dbReference type="InterPro" id="IPR035969">
    <property type="entry name" value="Rab-GAP_TBC_sf"/>
</dbReference>
<dbReference type="SUPFAM" id="SSF90257">
    <property type="entry name" value="Myosin rod fragments"/>
    <property type="match status" value="1"/>
</dbReference>
<dbReference type="EMBL" id="OZ004253">
    <property type="protein sequence ID" value="CAK7892328.1"/>
    <property type="molecule type" value="Genomic_DNA"/>
</dbReference>
<organism evidence="4 5">
    <name type="scientific">[Candida] anglica</name>
    <dbReference type="NCBI Taxonomy" id="148631"/>
    <lineage>
        <taxon>Eukaryota</taxon>
        <taxon>Fungi</taxon>
        <taxon>Dikarya</taxon>
        <taxon>Ascomycota</taxon>
        <taxon>Saccharomycotina</taxon>
        <taxon>Pichiomycetes</taxon>
        <taxon>Debaryomycetaceae</taxon>
        <taxon>Kurtzmaniella</taxon>
    </lineage>
</organism>
<dbReference type="InterPro" id="IPR000195">
    <property type="entry name" value="Rab-GAP-TBC_dom"/>
</dbReference>
<reference evidence="4 5" key="1">
    <citation type="submission" date="2024-01" db="EMBL/GenBank/DDBJ databases">
        <authorList>
            <consortium name="Genoscope - CEA"/>
            <person name="William W."/>
        </authorList>
    </citation>
    <scope>NUCLEOTIDE SEQUENCE [LARGE SCALE GENOMIC DNA]</scope>
    <source>
        <strain evidence="4 5">29B2s-10</strain>
    </source>
</reference>
<dbReference type="Pfam" id="PF23436">
    <property type="entry name" value="RabGap-TBC_2"/>
    <property type="match status" value="1"/>
</dbReference>
<evidence type="ECO:0000259" key="3">
    <source>
        <dbReference type="PROSITE" id="PS50086"/>
    </source>
</evidence>
<evidence type="ECO:0000256" key="2">
    <source>
        <dbReference type="SAM" id="MobiDB-lite"/>
    </source>
</evidence>
<feature type="compositionally biased region" description="Basic residues" evidence="2">
    <location>
        <begin position="36"/>
        <end position="51"/>
    </location>
</feature>
<protein>
    <submittedName>
        <fullName evidence="4">GTPase-activating protein Gyp5p</fullName>
    </submittedName>
</protein>
<feature type="compositionally biased region" description="Polar residues" evidence="2">
    <location>
        <begin position="200"/>
        <end position="215"/>
    </location>
</feature>
<dbReference type="SMART" id="SM00164">
    <property type="entry name" value="TBC"/>
    <property type="match status" value="1"/>
</dbReference>
<feature type="domain" description="Rab-GAP TBC" evidence="3">
    <location>
        <begin position="341"/>
        <end position="523"/>
    </location>
</feature>
<evidence type="ECO:0000256" key="1">
    <source>
        <dbReference type="SAM" id="Coils"/>
    </source>
</evidence>
<sequence>MSDDEFQDAHEGDVGVKEISSIPVSNSGSTDSVTSSKKKNKKKNKTKKKNSNTKNDTNSTNNDNNDVDPDISRQETKDQDDRKTDFQTEGEDEDLNEEPRDKLDVSSVSEIGSSVYDEENRFESKDELPTSTREEEVNGSLEVPAELTIEVPDDPDDHDDVSSIAPSLMTPQELMKPEIGGTHAERGDTIEGGGEEQEEPSTNPTSNDNSFTSPQLPDRKPMLDTIKLDLAPSAEPIDSLSVSKNSGKGGHRVESANFLLESKFSELDREFQQKDSKAKESINTGTQSIQKTFNDIQNTVGGFGDMFGYKIDWEFWTRVVNDYQSVVMNEPNELNDAITRGIPKEFRGIIWQLIAKAKNFQLEEFYLHLKSEHSIHEKAIKRDLTRTSFFTNVEQVGKAEELFNVIKAYSLFDPDVGYTQGMMFVTIPLVMNMTDSECFCFLVNIMKEYNLRSLFCPEMKGLHLLLYQFDRLLEMYCPKLYNHLVKQGIKSSMYASQWFLTFFAYKFPLDMVLRIYDIIITQGMESILKFALNLMIKNESNLLALRFDKLLEFLKDKLFNYYVNEEYVNAPAEKTNLRSTRTASVSRRFSLLGKRNTIGQIASGGNNGNGANGYYKLDQLVSDAMEINFLPSDLKKFENEFNTIFLNEKAKEKEIEEIKVENGKLRHEIKSLEQEYTNLQRDHVDIVQEMVDIKVLLPEVVNDNSELREIIDNLRWDVKELESKIDEQKEAEKQAAMASTGGMKSPGIPSNIEEDINELLVINANETEKFANLEEELQTLIYEENELDKELEKNGGNKKWFGRW</sequence>
<gene>
    <name evidence="4" type="primary">GYP5</name>
    <name evidence="4" type="ORF">CAAN4_A02432</name>
</gene>
<feature type="compositionally biased region" description="Basic and acidic residues" evidence="2">
    <location>
        <begin position="7"/>
        <end position="16"/>
    </location>
</feature>
<proteinExistence type="predicted"/>
<accession>A0ABP0E5D9</accession>
<dbReference type="Gene3D" id="1.10.10.750">
    <property type="entry name" value="Ypt/Rab-GAP domain of gyp1p, domain 1"/>
    <property type="match status" value="1"/>
</dbReference>
<dbReference type="PANTHER" id="PTHR47219:SF9">
    <property type="entry name" value="GTPASE ACTIVATING PROTEIN AND CENTROSOME-ASSOCIATED, ISOFORM B"/>
    <property type="match status" value="1"/>
</dbReference>
<feature type="region of interest" description="Disordered" evidence="2">
    <location>
        <begin position="1"/>
        <end position="220"/>
    </location>
</feature>
<keyword evidence="5" id="KW-1185">Reference proteome</keyword>
<dbReference type="PANTHER" id="PTHR47219">
    <property type="entry name" value="RAB GTPASE-ACTIVATING PROTEIN 1-LIKE"/>
    <property type="match status" value="1"/>
</dbReference>
<dbReference type="Gene3D" id="1.10.472.80">
    <property type="entry name" value="Ypt/Rab-GAP domain of gyp1p, domain 3"/>
    <property type="match status" value="1"/>
</dbReference>
<dbReference type="InterPro" id="IPR050302">
    <property type="entry name" value="Rab_GAP_TBC_domain"/>
</dbReference>
<dbReference type="PROSITE" id="PS50086">
    <property type="entry name" value="TBC_RABGAP"/>
    <property type="match status" value="1"/>
</dbReference>
<dbReference type="SUPFAM" id="SSF47923">
    <property type="entry name" value="Ypt/Rab-GAP domain of gyp1p"/>
    <property type="match status" value="2"/>
</dbReference>
<feature type="compositionally biased region" description="Basic and acidic residues" evidence="2">
    <location>
        <begin position="118"/>
        <end position="136"/>
    </location>
</feature>
<keyword evidence="1" id="KW-0175">Coiled coil</keyword>
<feature type="compositionally biased region" description="Low complexity" evidence="2">
    <location>
        <begin position="24"/>
        <end position="35"/>
    </location>
</feature>
<feature type="coiled-coil region" evidence="1">
    <location>
        <begin position="648"/>
        <end position="790"/>
    </location>
</feature>
<dbReference type="Gene3D" id="1.10.8.270">
    <property type="entry name" value="putative rabgap domain of human tbc1 domain family member 14 like domains"/>
    <property type="match status" value="1"/>
</dbReference>
<evidence type="ECO:0000313" key="4">
    <source>
        <dbReference type="EMBL" id="CAK7892328.1"/>
    </source>
</evidence>
<evidence type="ECO:0000313" key="5">
    <source>
        <dbReference type="Proteomes" id="UP001497600"/>
    </source>
</evidence>
<name>A0ABP0E5D9_9ASCO</name>
<feature type="compositionally biased region" description="Basic and acidic residues" evidence="2">
    <location>
        <begin position="70"/>
        <end position="86"/>
    </location>
</feature>
<feature type="compositionally biased region" description="Low complexity" evidence="2">
    <location>
        <begin position="52"/>
        <end position="64"/>
    </location>
</feature>
<dbReference type="Proteomes" id="UP001497600">
    <property type="component" value="Chromosome A"/>
</dbReference>